<dbReference type="InterPro" id="IPR007730">
    <property type="entry name" value="SPOR-like_dom"/>
</dbReference>
<evidence type="ECO:0000259" key="2">
    <source>
        <dbReference type="PROSITE" id="PS51724"/>
    </source>
</evidence>
<feature type="region of interest" description="Disordered" evidence="1">
    <location>
        <begin position="245"/>
        <end position="272"/>
    </location>
</feature>
<gene>
    <name evidence="3" type="ORF">QQ91_0012905</name>
</gene>
<name>A0ABD4T4T3_9CYAN</name>
<feature type="compositionally biased region" description="Polar residues" evidence="1">
    <location>
        <begin position="245"/>
        <end position="263"/>
    </location>
</feature>
<accession>A0ABD4T4T3</accession>
<keyword evidence="4" id="KW-1185">Reference proteome</keyword>
<proteinExistence type="predicted"/>
<evidence type="ECO:0000313" key="4">
    <source>
        <dbReference type="Proteomes" id="UP000031561"/>
    </source>
</evidence>
<evidence type="ECO:0000313" key="3">
    <source>
        <dbReference type="EMBL" id="MCM1983717.1"/>
    </source>
</evidence>
<dbReference type="Proteomes" id="UP000031561">
    <property type="component" value="Unassembled WGS sequence"/>
</dbReference>
<reference evidence="3 4" key="1">
    <citation type="journal article" date="2015" name="Genome Announc.">
        <title>Draft Genome Sequence of Filamentous Marine Cyanobacterium Lyngbya confervoides Strain BDU141951.</title>
        <authorList>
            <person name="Chandrababunaidu M.M."/>
            <person name="Sen D."/>
            <person name="Tripathy S."/>
        </authorList>
    </citation>
    <scope>NUCLEOTIDE SEQUENCE [LARGE SCALE GENOMIC DNA]</scope>
    <source>
        <strain evidence="3 4">BDU141951</strain>
    </source>
</reference>
<comment type="caution">
    <text evidence="3">The sequence shown here is derived from an EMBL/GenBank/DDBJ whole genome shotgun (WGS) entry which is preliminary data.</text>
</comment>
<dbReference type="PROSITE" id="PS51724">
    <property type="entry name" value="SPOR"/>
    <property type="match status" value="1"/>
</dbReference>
<dbReference type="InterPro" id="IPR022222">
    <property type="entry name" value="DUF3747"/>
</dbReference>
<dbReference type="EMBL" id="JTHE03000076">
    <property type="protein sequence ID" value="MCM1983717.1"/>
    <property type="molecule type" value="Genomic_DNA"/>
</dbReference>
<dbReference type="Pfam" id="PF12565">
    <property type="entry name" value="DUF3747"/>
    <property type="match status" value="1"/>
</dbReference>
<sequence length="460" mass="48350">MLNALRCSLILLFGTLIWGGTLVGESAQAALFEQQDVDQDKFIAIAVTLPQGNRRNLLILEQQSDARPCWSEDAAGSGLIEPLLLKFDFTGICGRSTDSNGYSIRQAGEDLALKYRLAIVPQGEGLVLRGIPLQASQGEPLEIGRAQSQGGEFVKIELNEGWKFTRRVYQGKALGHIYLTRDQVPAPAEIPVAQVPAELLPAAGNPVAEDPEPENLTRAIGLDSSGEVGLEESALPSHEVLGAQPQGSAIAQRAASGSENSLPTPADLASPATGDAVVRPLQGPVQIPVPVLSARSSSTPADLFSAPSLGSLPAPPSGSPLPTLNSTVLEAPLPAVDVNLGGILPVPNIAPLGRVGASEPDVFSLQDLANLPQSAAQGEGPPPPPLTVASSIRRYRVFVTPQTPDQAKAVNALAPDAFWSSYQGSRMLQVGAFTQQDKADEMVQALEQQGIRAMIESSQY</sequence>
<dbReference type="RefSeq" id="WP_166282653.1">
    <property type="nucleotide sequence ID" value="NZ_JTHE03000076.1"/>
</dbReference>
<feature type="domain" description="SPOR" evidence="2">
    <location>
        <begin position="420"/>
        <end position="460"/>
    </location>
</feature>
<evidence type="ECO:0000256" key="1">
    <source>
        <dbReference type="SAM" id="MobiDB-lite"/>
    </source>
</evidence>
<protein>
    <submittedName>
        <fullName evidence="3">DUF3747 domain-containing protein</fullName>
    </submittedName>
</protein>
<dbReference type="AlphaFoldDB" id="A0ABD4T4T3"/>
<organism evidence="3 4">
    <name type="scientific">Lyngbya confervoides BDU141951</name>
    <dbReference type="NCBI Taxonomy" id="1574623"/>
    <lineage>
        <taxon>Bacteria</taxon>
        <taxon>Bacillati</taxon>
        <taxon>Cyanobacteriota</taxon>
        <taxon>Cyanophyceae</taxon>
        <taxon>Oscillatoriophycideae</taxon>
        <taxon>Oscillatoriales</taxon>
        <taxon>Microcoleaceae</taxon>
        <taxon>Lyngbya</taxon>
    </lineage>
</organism>